<sequence length="135" mass="14432">MLVPGGHATTIGDMTWTADEVGLIGAAGELEIAVRRTDGSLRRWVPIWVVVVGPQVYVRSWYRRDTGWFGQVLRTSRAAIRVPGLQADVAVSDVGVSMRAEVDAAYTSKYGPAGAESMVTDAAAATTLRLSRVAL</sequence>
<evidence type="ECO:0000313" key="1">
    <source>
        <dbReference type="EMBL" id="GIM79069.1"/>
    </source>
</evidence>
<dbReference type="Proteomes" id="UP000680865">
    <property type="component" value="Unassembled WGS sequence"/>
</dbReference>
<evidence type="ECO:0000313" key="2">
    <source>
        <dbReference type="Proteomes" id="UP000680865"/>
    </source>
</evidence>
<keyword evidence="2" id="KW-1185">Reference proteome</keyword>
<comment type="caution">
    <text evidence="1">The sequence shown here is derived from an EMBL/GenBank/DDBJ whole genome shotgun (WGS) entry which is preliminary data.</text>
</comment>
<accession>A0A919SWQ9</accession>
<evidence type="ECO:0008006" key="3">
    <source>
        <dbReference type="Google" id="ProtNLM"/>
    </source>
</evidence>
<dbReference type="EMBL" id="BOQP01000036">
    <property type="protein sequence ID" value="GIM79069.1"/>
    <property type="molecule type" value="Genomic_DNA"/>
</dbReference>
<organism evidence="1 2">
    <name type="scientific">Winogradskya consettensis</name>
    <dbReference type="NCBI Taxonomy" id="113560"/>
    <lineage>
        <taxon>Bacteria</taxon>
        <taxon>Bacillati</taxon>
        <taxon>Actinomycetota</taxon>
        <taxon>Actinomycetes</taxon>
        <taxon>Micromonosporales</taxon>
        <taxon>Micromonosporaceae</taxon>
        <taxon>Winogradskya</taxon>
    </lineage>
</organism>
<dbReference type="InterPro" id="IPR016888">
    <property type="entry name" value="UCP028498"/>
</dbReference>
<protein>
    <recommendedName>
        <fullName evidence="3">DUF2255 family protein</fullName>
    </recommendedName>
</protein>
<reference evidence="1" key="1">
    <citation type="submission" date="2021-03" db="EMBL/GenBank/DDBJ databases">
        <title>Whole genome shotgun sequence of Actinoplanes consettensis NBRC 14913.</title>
        <authorList>
            <person name="Komaki H."/>
            <person name="Tamura T."/>
        </authorList>
    </citation>
    <scope>NUCLEOTIDE SEQUENCE</scope>
    <source>
        <strain evidence="1">NBRC 14913</strain>
    </source>
</reference>
<gene>
    <name evidence="1" type="ORF">Aco04nite_63640</name>
</gene>
<name>A0A919SWQ9_9ACTN</name>
<proteinExistence type="predicted"/>
<dbReference type="Pfam" id="PF10012">
    <property type="entry name" value="DUF2255"/>
    <property type="match status" value="1"/>
</dbReference>
<dbReference type="AlphaFoldDB" id="A0A919SWQ9"/>